<evidence type="ECO:0000313" key="9">
    <source>
        <dbReference type="Proteomes" id="UP001178507"/>
    </source>
</evidence>
<keyword evidence="4" id="KW-0418">Kinase</keyword>
<dbReference type="GO" id="GO:0004674">
    <property type="term" value="F:protein serine/threonine kinase activity"/>
    <property type="evidence" value="ECO:0007669"/>
    <property type="project" value="UniProtKB-KW"/>
</dbReference>
<dbReference type="Gene3D" id="1.10.510.10">
    <property type="entry name" value="Transferase(Phosphotransferase) domain 1"/>
    <property type="match status" value="1"/>
</dbReference>
<dbReference type="AlphaFoldDB" id="A0AA36NCM7"/>
<keyword evidence="5" id="KW-0067">ATP-binding</keyword>
<evidence type="ECO:0000256" key="2">
    <source>
        <dbReference type="ARBA" id="ARBA00022679"/>
    </source>
</evidence>
<dbReference type="EMBL" id="CAUJNA010003302">
    <property type="protein sequence ID" value="CAJ1398511.1"/>
    <property type="molecule type" value="Genomic_DNA"/>
</dbReference>
<dbReference type="PROSITE" id="PS50011">
    <property type="entry name" value="PROTEIN_KINASE_DOM"/>
    <property type="match status" value="1"/>
</dbReference>
<evidence type="ECO:0000256" key="6">
    <source>
        <dbReference type="SAM" id="MobiDB-lite"/>
    </source>
</evidence>
<comment type="caution">
    <text evidence="8">The sequence shown here is derived from an EMBL/GenBank/DDBJ whole genome shotgun (WGS) entry which is preliminary data.</text>
</comment>
<dbReference type="InterPro" id="IPR000719">
    <property type="entry name" value="Prot_kinase_dom"/>
</dbReference>
<sequence length="299" mass="33795">MAPEAFELEDIDARSADLWSLGVLLFVMLVGSCPFEGRGPELREAIQRGEFSFYADPVPSETAQSLVRSLVKRQPSRRASLDWCLVHPFIAPPAELGRRLLNDGLATSEDDCLEEYYILPVLSARQIRNLRHDLCRWMLKFRYSAMTKGSEVVASYGLCSLADVERIKRAHQELLEVMSFHTHARRPARGNVLDLLSQKPEVSNGAISGGEKCAGRADPESACNQGNKRGEENEDESTARMRRLAERQKANPKWNFTGRSAGARTVNDQFRAQEETLERSRRQAFQGRASRTRQEDVER</sequence>
<keyword evidence="1" id="KW-0723">Serine/threonine-protein kinase</keyword>
<evidence type="ECO:0000256" key="4">
    <source>
        <dbReference type="ARBA" id="ARBA00022777"/>
    </source>
</evidence>
<gene>
    <name evidence="8" type="ORF">EVOR1521_LOCUS22290</name>
</gene>
<reference evidence="8" key="1">
    <citation type="submission" date="2023-08" db="EMBL/GenBank/DDBJ databases">
        <authorList>
            <person name="Chen Y."/>
            <person name="Shah S."/>
            <person name="Dougan E. K."/>
            <person name="Thang M."/>
            <person name="Chan C."/>
        </authorList>
    </citation>
    <scope>NUCLEOTIDE SEQUENCE</scope>
</reference>
<feature type="compositionally biased region" description="Basic and acidic residues" evidence="6">
    <location>
        <begin position="271"/>
        <end position="281"/>
    </location>
</feature>
<evidence type="ECO:0000256" key="3">
    <source>
        <dbReference type="ARBA" id="ARBA00022741"/>
    </source>
</evidence>
<dbReference type="Proteomes" id="UP001178507">
    <property type="component" value="Unassembled WGS sequence"/>
</dbReference>
<feature type="compositionally biased region" description="Basic and acidic residues" evidence="6">
    <location>
        <begin position="237"/>
        <end position="249"/>
    </location>
</feature>
<feature type="region of interest" description="Disordered" evidence="6">
    <location>
        <begin position="203"/>
        <end position="299"/>
    </location>
</feature>
<evidence type="ECO:0000256" key="1">
    <source>
        <dbReference type="ARBA" id="ARBA00022527"/>
    </source>
</evidence>
<keyword evidence="2" id="KW-0808">Transferase</keyword>
<dbReference type="Pfam" id="PF00069">
    <property type="entry name" value="Pkinase"/>
    <property type="match status" value="1"/>
</dbReference>
<dbReference type="SUPFAM" id="SSF56112">
    <property type="entry name" value="Protein kinase-like (PK-like)"/>
    <property type="match status" value="1"/>
</dbReference>
<accession>A0AA36NCM7</accession>
<evidence type="ECO:0000259" key="7">
    <source>
        <dbReference type="PROSITE" id="PS50011"/>
    </source>
</evidence>
<evidence type="ECO:0000256" key="5">
    <source>
        <dbReference type="ARBA" id="ARBA00022840"/>
    </source>
</evidence>
<evidence type="ECO:0000313" key="8">
    <source>
        <dbReference type="EMBL" id="CAJ1398511.1"/>
    </source>
</evidence>
<proteinExistence type="predicted"/>
<name>A0AA36NCM7_9DINO</name>
<organism evidence="8 9">
    <name type="scientific">Effrenium voratum</name>
    <dbReference type="NCBI Taxonomy" id="2562239"/>
    <lineage>
        <taxon>Eukaryota</taxon>
        <taxon>Sar</taxon>
        <taxon>Alveolata</taxon>
        <taxon>Dinophyceae</taxon>
        <taxon>Suessiales</taxon>
        <taxon>Symbiodiniaceae</taxon>
        <taxon>Effrenium</taxon>
    </lineage>
</organism>
<dbReference type="InterPro" id="IPR011009">
    <property type="entry name" value="Kinase-like_dom_sf"/>
</dbReference>
<dbReference type="InterPro" id="IPR030616">
    <property type="entry name" value="Aur-like"/>
</dbReference>
<feature type="domain" description="Protein kinase" evidence="7">
    <location>
        <begin position="1"/>
        <end position="90"/>
    </location>
</feature>
<protein>
    <recommendedName>
        <fullName evidence="7">Protein kinase domain-containing protein</fullName>
    </recommendedName>
</protein>
<dbReference type="GO" id="GO:0005524">
    <property type="term" value="F:ATP binding"/>
    <property type="evidence" value="ECO:0007669"/>
    <property type="project" value="UniProtKB-KW"/>
</dbReference>
<keyword evidence="9" id="KW-1185">Reference proteome</keyword>
<keyword evidence="3" id="KW-0547">Nucleotide-binding</keyword>
<dbReference type="PANTHER" id="PTHR24350">
    <property type="entry name" value="SERINE/THREONINE-PROTEIN KINASE IAL-RELATED"/>
    <property type="match status" value="1"/>
</dbReference>